<evidence type="ECO:0000313" key="1">
    <source>
        <dbReference type="EMBL" id="GIH95285.1"/>
    </source>
</evidence>
<comment type="caution">
    <text evidence="1">The sequence shown here is derived from an EMBL/GenBank/DDBJ whole genome shotgun (WGS) entry which is preliminary data.</text>
</comment>
<accession>A0A8J3WN19</accession>
<gene>
    <name evidence="1" type="ORF">Psi01_59150</name>
</gene>
<evidence type="ECO:0000313" key="2">
    <source>
        <dbReference type="Proteomes" id="UP000619788"/>
    </source>
</evidence>
<reference evidence="1 2" key="1">
    <citation type="submission" date="2021-01" db="EMBL/GenBank/DDBJ databases">
        <title>Whole genome shotgun sequence of Planobispora siamensis NBRC 107568.</title>
        <authorList>
            <person name="Komaki H."/>
            <person name="Tamura T."/>
        </authorList>
    </citation>
    <scope>NUCLEOTIDE SEQUENCE [LARGE SCALE GENOMIC DNA]</scope>
    <source>
        <strain evidence="1 2">NBRC 107568</strain>
    </source>
</reference>
<protein>
    <submittedName>
        <fullName evidence="1">Uncharacterized protein</fullName>
    </submittedName>
</protein>
<keyword evidence="2" id="KW-1185">Reference proteome</keyword>
<dbReference type="RefSeq" id="WP_204067385.1">
    <property type="nucleotide sequence ID" value="NZ_BOOJ01000052.1"/>
</dbReference>
<dbReference type="EMBL" id="BOOJ01000052">
    <property type="protein sequence ID" value="GIH95285.1"/>
    <property type="molecule type" value="Genomic_DNA"/>
</dbReference>
<proteinExistence type="predicted"/>
<sequence length="183" mass="20236">MTTAINPREIDETLAALDTEMARNLHQAARAIDTLHSAAGDRRRYTSRNCFTWGRDDADVITEVRSLLVDAGDYTVMGGLYGKAVRKAMADYDTGTAEAARLEAEMARVEAPYHAAPWSRFFKLMSTKNAKIHDSRLCGALHRSDFTDMGWHPELSGLGKDEAVEQLGSALCSRCFKKAAHAR</sequence>
<dbReference type="AlphaFoldDB" id="A0A8J3WN19"/>
<organism evidence="1 2">
    <name type="scientific">Planobispora siamensis</name>
    <dbReference type="NCBI Taxonomy" id="936338"/>
    <lineage>
        <taxon>Bacteria</taxon>
        <taxon>Bacillati</taxon>
        <taxon>Actinomycetota</taxon>
        <taxon>Actinomycetes</taxon>
        <taxon>Streptosporangiales</taxon>
        <taxon>Streptosporangiaceae</taxon>
        <taxon>Planobispora</taxon>
    </lineage>
</organism>
<name>A0A8J3WN19_9ACTN</name>
<dbReference type="Proteomes" id="UP000619788">
    <property type="component" value="Unassembled WGS sequence"/>
</dbReference>